<comment type="caution">
    <text evidence="2">The sequence shown here is derived from an EMBL/GenBank/DDBJ whole genome shotgun (WGS) entry which is preliminary data.</text>
</comment>
<keyword evidence="3" id="KW-1185">Reference proteome</keyword>
<evidence type="ECO:0008006" key="4">
    <source>
        <dbReference type="Google" id="ProtNLM"/>
    </source>
</evidence>
<evidence type="ECO:0000256" key="1">
    <source>
        <dbReference type="SAM" id="SignalP"/>
    </source>
</evidence>
<gene>
    <name evidence="2" type="ORF">AAEO56_01680</name>
</gene>
<dbReference type="SUPFAM" id="SSF82185">
    <property type="entry name" value="Histone H3 K4-specific methyltransferase SET7/9 N-terminal domain"/>
    <property type="match status" value="2"/>
</dbReference>
<proteinExistence type="predicted"/>
<organism evidence="2 3">
    <name type="scientific">Flavobacterium arundinis</name>
    <dbReference type="NCBI Taxonomy" id="3139143"/>
    <lineage>
        <taxon>Bacteria</taxon>
        <taxon>Pseudomonadati</taxon>
        <taxon>Bacteroidota</taxon>
        <taxon>Flavobacteriia</taxon>
        <taxon>Flavobacteriales</taxon>
        <taxon>Flavobacteriaceae</taxon>
        <taxon>Flavobacterium</taxon>
    </lineage>
</organism>
<dbReference type="InterPro" id="IPR011652">
    <property type="entry name" value="MORN_2"/>
</dbReference>
<protein>
    <recommendedName>
        <fullName evidence="4">Antitoxin component YwqK of the YwqJK toxin-antitoxin module</fullName>
    </recommendedName>
</protein>
<feature type="signal peptide" evidence="1">
    <location>
        <begin position="1"/>
        <end position="20"/>
    </location>
</feature>
<accession>A0ABU9HS26</accession>
<keyword evidence="1" id="KW-0732">Signal</keyword>
<feature type="chain" id="PRO_5046159854" description="Antitoxin component YwqK of the YwqJK toxin-antitoxin module" evidence="1">
    <location>
        <begin position="21"/>
        <end position="233"/>
    </location>
</feature>
<reference evidence="2 3" key="1">
    <citation type="submission" date="2024-04" db="EMBL/GenBank/DDBJ databases">
        <title>Flavobacterium sp. DGU11 16S ribosomal RNA gene Genome sequencing and assembly.</title>
        <authorList>
            <person name="Park S."/>
        </authorList>
    </citation>
    <scope>NUCLEOTIDE SEQUENCE [LARGE SCALE GENOMIC DNA]</scope>
    <source>
        <strain evidence="2 3">DGU11</strain>
    </source>
</reference>
<dbReference type="Gene3D" id="3.90.930.1">
    <property type="match status" value="1"/>
</dbReference>
<dbReference type="EMBL" id="JBBYHR010000001">
    <property type="protein sequence ID" value="MEL1242958.1"/>
    <property type="molecule type" value="Genomic_DNA"/>
</dbReference>
<evidence type="ECO:0000313" key="2">
    <source>
        <dbReference type="EMBL" id="MEL1242958.1"/>
    </source>
</evidence>
<dbReference type="RefSeq" id="WP_341695276.1">
    <property type="nucleotide sequence ID" value="NZ_JBBYHR010000001.1"/>
</dbReference>
<sequence>MKNVFFVLLGFFLITFGSSAQENQMDAAGKRHGVWKGIYDVSKKPRYEGTFNHGKETGTFRFFEDNEASTLMATRVFAVDGSCYTTFFDEKGNKVSEGREVNRLNEGEWKFYHPASKALMSTERYVKGKLTGIRKVFFPNGNINEETTFVNGIKDGIYKKYTETGILLEDAKYKNDQYHGPATYRNGQGEIVATGQFTNGKKTGIWKFYEKNKVVKEENMSVKRTANKGKRAN</sequence>
<dbReference type="Pfam" id="PF07661">
    <property type="entry name" value="MORN_2"/>
    <property type="match status" value="2"/>
</dbReference>
<name>A0ABU9HS26_9FLAO</name>
<evidence type="ECO:0000313" key="3">
    <source>
        <dbReference type="Proteomes" id="UP001464555"/>
    </source>
</evidence>
<dbReference type="Proteomes" id="UP001464555">
    <property type="component" value="Unassembled WGS sequence"/>
</dbReference>